<comment type="caution">
    <text evidence="2">The sequence shown here is derived from an EMBL/GenBank/DDBJ whole genome shotgun (WGS) entry which is preliminary data.</text>
</comment>
<dbReference type="InterPro" id="IPR014966">
    <property type="entry name" value="FRG-dom"/>
</dbReference>
<name>A0ABV4NCX2_9VIBR</name>
<evidence type="ECO:0000259" key="1">
    <source>
        <dbReference type="SMART" id="SM00901"/>
    </source>
</evidence>
<reference evidence="2 3" key="1">
    <citation type="journal article" date="2024" name="ISME J.">
        <title>Tailless and filamentous prophages are predominant in marine Vibrio.</title>
        <authorList>
            <person name="Steensen K."/>
            <person name="Seneca J."/>
            <person name="Bartlau N."/>
            <person name="Yu X.A."/>
            <person name="Hussain F.A."/>
            <person name="Polz M.F."/>
        </authorList>
    </citation>
    <scope>NUCLEOTIDE SEQUENCE [LARGE SCALE GENOMIC DNA]</scope>
    <source>
        <strain evidence="2 3">10N.222.51.A1</strain>
    </source>
</reference>
<proteinExistence type="predicted"/>
<keyword evidence="3" id="KW-1185">Reference proteome</keyword>
<dbReference type="SMART" id="SM00901">
    <property type="entry name" value="FRG"/>
    <property type="match status" value="1"/>
</dbReference>
<evidence type="ECO:0000313" key="3">
    <source>
        <dbReference type="Proteomes" id="UP001570417"/>
    </source>
</evidence>
<gene>
    <name evidence="2" type="ORF">AB4566_12645</name>
</gene>
<sequence>MAQIEEIYLETWDDLSDKFNEYFTYFNNYIFRGQGSESWKLDPSLTRMLKQSEYKRNEWQEVTKLHLDRFKENIRGRTNIDFHSATKDEFWAIGQHFGLATPLLDWSKSPFVAAFFALNGCEENDNCVVYALCEPDIERLRKSKSPNQRGVRMINPLTHYNDRLVNQKGLFLFVPTHIDLESWVRSGEQENWITMFKIVFPASIKNEVLAGLDNMNINMLSLFPDLHGSCLHTNFQSSIEAYLEKKRQEEHASSP</sequence>
<dbReference type="EMBL" id="JBFRUW010000043">
    <property type="protein sequence ID" value="MFA0569122.1"/>
    <property type="molecule type" value="Genomic_DNA"/>
</dbReference>
<evidence type="ECO:0000313" key="2">
    <source>
        <dbReference type="EMBL" id="MFA0569122.1"/>
    </source>
</evidence>
<dbReference type="Pfam" id="PF08867">
    <property type="entry name" value="FRG"/>
    <property type="match status" value="1"/>
</dbReference>
<feature type="domain" description="FRG" evidence="1">
    <location>
        <begin position="25"/>
        <end position="130"/>
    </location>
</feature>
<protein>
    <submittedName>
        <fullName evidence="2">FRG domain-containing protein</fullName>
    </submittedName>
</protein>
<organism evidence="2 3">
    <name type="scientific">Vibrio gallaecicus</name>
    <dbReference type="NCBI Taxonomy" id="552386"/>
    <lineage>
        <taxon>Bacteria</taxon>
        <taxon>Pseudomonadati</taxon>
        <taxon>Pseudomonadota</taxon>
        <taxon>Gammaproteobacteria</taxon>
        <taxon>Vibrionales</taxon>
        <taxon>Vibrionaceae</taxon>
        <taxon>Vibrio</taxon>
    </lineage>
</organism>
<accession>A0ABV4NCX2</accession>
<dbReference type="Proteomes" id="UP001570417">
    <property type="component" value="Unassembled WGS sequence"/>
</dbReference>
<dbReference type="RefSeq" id="WP_372266318.1">
    <property type="nucleotide sequence ID" value="NZ_JBFRUW010000043.1"/>
</dbReference>